<proteinExistence type="predicted"/>
<comment type="caution">
    <text evidence="9">The sequence shown here is derived from an EMBL/GenBank/DDBJ whole genome shotgun (WGS) entry which is preliminary data.</text>
</comment>
<name>A0A7W8F7U9_9ACTN</name>
<keyword evidence="2" id="KW-1003">Cell membrane</keyword>
<dbReference type="EMBL" id="JACHJE010000003">
    <property type="protein sequence ID" value="MBB5124579.1"/>
    <property type="molecule type" value="Genomic_DNA"/>
</dbReference>
<keyword evidence="4 7" id="KW-1133">Transmembrane helix</keyword>
<evidence type="ECO:0000256" key="3">
    <source>
        <dbReference type="ARBA" id="ARBA00022692"/>
    </source>
</evidence>
<reference evidence="9 10" key="1">
    <citation type="submission" date="2020-08" db="EMBL/GenBank/DDBJ databases">
        <title>Genomic Encyclopedia of Type Strains, Phase III (KMG-III): the genomes of soil and plant-associated and newly described type strains.</title>
        <authorList>
            <person name="Whitman W."/>
        </authorList>
    </citation>
    <scope>NUCLEOTIDE SEQUENCE [LARGE SCALE GENOMIC DNA]</scope>
    <source>
        <strain evidence="9 10">CECT 3226</strain>
    </source>
</reference>
<evidence type="ECO:0000256" key="1">
    <source>
        <dbReference type="ARBA" id="ARBA00004651"/>
    </source>
</evidence>
<feature type="region of interest" description="Disordered" evidence="6">
    <location>
        <begin position="137"/>
        <end position="156"/>
    </location>
</feature>
<organism evidence="9 10">
    <name type="scientific">Streptomyces griseoloalbus</name>
    <dbReference type="NCBI Taxonomy" id="67303"/>
    <lineage>
        <taxon>Bacteria</taxon>
        <taxon>Bacillati</taxon>
        <taxon>Actinomycetota</taxon>
        <taxon>Actinomycetes</taxon>
        <taxon>Kitasatosporales</taxon>
        <taxon>Streptomycetaceae</taxon>
        <taxon>Streptomyces</taxon>
    </lineage>
</organism>
<evidence type="ECO:0000256" key="4">
    <source>
        <dbReference type="ARBA" id="ARBA00022989"/>
    </source>
</evidence>
<evidence type="ECO:0000256" key="5">
    <source>
        <dbReference type="ARBA" id="ARBA00023136"/>
    </source>
</evidence>
<feature type="transmembrane region" description="Helical" evidence="7">
    <location>
        <begin position="54"/>
        <end position="72"/>
    </location>
</feature>
<dbReference type="GO" id="GO:0005886">
    <property type="term" value="C:plasma membrane"/>
    <property type="evidence" value="ECO:0007669"/>
    <property type="project" value="UniProtKB-SubCell"/>
</dbReference>
<feature type="transmembrane region" description="Helical" evidence="7">
    <location>
        <begin position="12"/>
        <end position="34"/>
    </location>
</feature>
<gene>
    <name evidence="9" type="ORF">FHS32_001311</name>
</gene>
<protein>
    <submittedName>
        <fullName evidence="9">ABC-type multidrug transport system fused ATPase/permease subunit</fullName>
    </submittedName>
</protein>
<keyword evidence="3 7" id="KW-0812">Transmembrane</keyword>
<sequence>MSGATYLAYDYPLLSAFWTMLVFFLWIMWFVLLFRIVMDIFRDDALSGWAKTGWLVFTIVLPFLGVFVYVIARGKNMGRREIAQARAQQEALDSYVRETAKGADGRTSSVDELARLSEIKSRGDISDEEFRRAKELVLSGHGPAEHKDPFSSSAGR</sequence>
<keyword evidence="5 7" id="KW-0472">Membrane</keyword>
<evidence type="ECO:0000313" key="9">
    <source>
        <dbReference type="EMBL" id="MBB5124579.1"/>
    </source>
</evidence>
<evidence type="ECO:0000256" key="7">
    <source>
        <dbReference type="SAM" id="Phobius"/>
    </source>
</evidence>
<dbReference type="InterPro" id="IPR027379">
    <property type="entry name" value="CLS_N"/>
</dbReference>
<evidence type="ECO:0000259" key="8">
    <source>
        <dbReference type="Pfam" id="PF13396"/>
    </source>
</evidence>
<evidence type="ECO:0000313" key="10">
    <source>
        <dbReference type="Proteomes" id="UP000568022"/>
    </source>
</evidence>
<feature type="domain" description="Cardiolipin synthase N-terminal" evidence="8">
    <location>
        <begin position="27"/>
        <end position="73"/>
    </location>
</feature>
<comment type="subcellular location">
    <subcellularLocation>
        <location evidence="1">Cell membrane</location>
        <topology evidence="1">Multi-pass membrane protein</topology>
    </subcellularLocation>
</comment>
<evidence type="ECO:0000256" key="2">
    <source>
        <dbReference type="ARBA" id="ARBA00022475"/>
    </source>
</evidence>
<accession>A0A7W8F7U9</accession>
<keyword evidence="10" id="KW-1185">Reference proteome</keyword>
<dbReference type="Proteomes" id="UP000568022">
    <property type="component" value="Unassembled WGS sequence"/>
</dbReference>
<evidence type="ECO:0000256" key="6">
    <source>
        <dbReference type="SAM" id="MobiDB-lite"/>
    </source>
</evidence>
<dbReference type="AlphaFoldDB" id="A0A7W8F7U9"/>
<dbReference type="Pfam" id="PF13396">
    <property type="entry name" value="PLDc_N"/>
    <property type="match status" value="1"/>
</dbReference>